<proteinExistence type="inferred from homology"/>
<name>A0A5B8MLZ6_9CHLO</name>
<dbReference type="NCBIfam" id="TIGR01030">
    <property type="entry name" value="rpmH_bact"/>
    <property type="match status" value="1"/>
</dbReference>
<organism evidence="5 6">
    <name type="scientific">Chloropicon primus</name>
    <dbReference type="NCBI Taxonomy" id="1764295"/>
    <lineage>
        <taxon>Eukaryota</taxon>
        <taxon>Viridiplantae</taxon>
        <taxon>Chlorophyta</taxon>
        <taxon>Chloropicophyceae</taxon>
        <taxon>Chloropicales</taxon>
        <taxon>Chloropicaceae</taxon>
        <taxon>Chloropicon</taxon>
    </lineage>
</organism>
<reference evidence="5 6" key="1">
    <citation type="submission" date="2018-07" db="EMBL/GenBank/DDBJ databases">
        <title>The complete nuclear genome of the prasinophyte Chloropicon primus (CCMP1205).</title>
        <authorList>
            <person name="Pombert J.-F."/>
            <person name="Otis C."/>
            <person name="Turmel M."/>
            <person name="Lemieux C."/>
        </authorList>
    </citation>
    <scope>NUCLEOTIDE SEQUENCE [LARGE SCALE GENOMIC DNA]</scope>
    <source>
        <strain evidence="5 6">CCMP1205</strain>
    </source>
</reference>
<dbReference type="HAMAP" id="MF_00391">
    <property type="entry name" value="Ribosomal_bL34"/>
    <property type="match status" value="1"/>
</dbReference>
<dbReference type="GO" id="GO:0006412">
    <property type="term" value="P:translation"/>
    <property type="evidence" value="ECO:0007669"/>
    <property type="project" value="InterPro"/>
</dbReference>
<accession>A0A5B8MLZ6</accession>
<sequence>MVLRGNLARDTARSLCDSIQPRAGEIDGLRHSLLLRSAQAHGLQACRIPGRSGGAKEEGCDNEGLARGGLVHPSVLLWGDSVSMAEAGQKTENRLRLGPSVPRAPWALLSGEVGDMVDPRPALVVPGYGPGEGMLLAPKRTYQPSILRRKRRHGFLKRKSTVGGRRVLSRRRKKGRWRLTA</sequence>
<dbReference type="InterPro" id="IPR000271">
    <property type="entry name" value="Ribosomal_bL34"/>
</dbReference>
<keyword evidence="6" id="KW-1185">Reference proteome</keyword>
<dbReference type="OrthoDB" id="431691at2759"/>
<keyword evidence="3" id="KW-0687">Ribonucleoprotein</keyword>
<evidence type="ECO:0000256" key="3">
    <source>
        <dbReference type="ARBA" id="ARBA00023274"/>
    </source>
</evidence>
<dbReference type="InterPro" id="IPR020939">
    <property type="entry name" value="Ribosomal_bL34_CS"/>
</dbReference>
<dbReference type="STRING" id="1764295.A0A5B8MLZ6"/>
<dbReference type="Pfam" id="PF00468">
    <property type="entry name" value="Ribosomal_L34"/>
    <property type="match status" value="1"/>
</dbReference>
<dbReference type="PANTHER" id="PTHR14503:SF4">
    <property type="entry name" value="LARGE RIBOSOMAL SUBUNIT PROTEIN BL34M"/>
    <property type="match status" value="1"/>
</dbReference>
<evidence type="ECO:0000256" key="1">
    <source>
        <dbReference type="ARBA" id="ARBA00010111"/>
    </source>
</evidence>
<dbReference type="Gene3D" id="1.10.287.3980">
    <property type="match status" value="1"/>
</dbReference>
<evidence type="ECO:0000313" key="5">
    <source>
        <dbReference type="EMBL" id="QDZ21556.1"/>
    </source>
</evidence>
<dbReference type="EMBL" id="CP031039">
    <property type="protein sequence ID" value="QDZ21556.1"/>
    <property type="molecule type" value="Genomic_DNA"/>
</dbReference>
<dbReference type="PANTHER" id="PTHR14503">
    <property type="entry name" value="MITOCHONDRIAL RIBOSOMAL PROTEIN 34 FAMILY MEMBER"/>
    <property type="match status" value="1"/>
</dbReference>
<comment type="similarity">
    <text evidence="1">Belongs to the bacterial ribosomal protein bL34 family.</text>
</comment>
<gene>
    <name evidence="5" type="ORF">A3770_06p40740</name>
</gene>
<dbReference type="PROSITE" id="PS00784">
    <property type="entry name" value="RIBOSOMAL_L34"/>
    <property type="match status" value="1"/>
</dbReference>
<evidence type="ECO:0000256" key="4">
    <source>
        <dbReference type="ARBA" id="ARBA00035274"/>
    </source>
</evidence>
<evidence type="ECO:0000313" key="6">
    <source>
        <dbReference type="Proteomes" id="UP000316726"/>
    </source>
</evidence>
<dbReference type="AlphaFoldDB" id="A0A5B8MLZ6"/>
<dbReference type="GO" id="GO:0005762">
    <property type="term" value="C:mitochondrial large ribosomal subunit"/>
    <property type="evidence" value="ECO:0007669"/>
    <property type="project" value="TreeGrafter"/>
</dbReference>
<keyword evidence="2 5" id="KW-0689">Ribosomal protein</keyword>
<dbReference type="FunFam" id="1.10.287.3980:FF:000001">
    <property type="entry name" value="Mitochondrial ribosomal protein L34"/>
    <property type="match status" value="1"/>
</dbReference>
<protein>
    <recommendedName>
        <fullName evidence="4">Large ribosomal subunit protein bL34m</fullName>
    </recommendedName>
</protein>
<dbReference type="GO" id="GO:0003735">
    <property type="term" value="F:structural constituent of ribosome"/>
    <property type="evidence" value="ECO:0007669"/>
    <property type="project" value="InterPro"/>
</dbReference>
<evidence type="ECO:0000256" key="2">
    <source>
        <dbReference type="ARBA" id="ARBA00022980"/>
    </source>
</evidence>
<dbReference type="Proteomes" id="UP000316726">
    <property type="component" value="Chromosome 6"/>
</dbReference>